<dbReference type="AlphaFoldDB" id="A0A5B0MQJ6"/>
<feature type="compositionally biased region" description="Acidic residues" evidence="1">
    <location>
        <begin position="847"/>
        <end position="871"/>
    </location>
</feature>
<feature type="domain" description="DUF6589" evidence="2">
    <location>
        <begin position="363"/>
        <end position="761"/>
    </location>
</feature>
<dbReference type="InterPro" id="IPR046496">
    <property type="entry name" value="DUF6589"/>
</dbReference>
<sequence>MDQPELIAPEPSARAPRVPMNDKLDSICALMEKLNLTPKEFIVAFLERNHDNVAFRRRYWGTETGWDSTRRLIAAIKAQACSHMEGRGLWEELILSESMEIAWSQKPKSGLAPAGAYHNSSTLSESFFSMDELFKRNEALVNRMPFLYKLLCSTLGVKKLHERANPTEETDGNPPEEGSDEEDEHDSSDEMEDLDGLVLRKSCKPEARRENRVHTIARTICAMVAFGRNRRHNGFQLSNSVIFLAAGVTERVSSYLNYIGVSSSRRTAHAALKSLGLEAEEILRSRYKLDQSPLIAPLLCYDNLDFQEKVHMKSIGHTSQMFHGTWGYIHSIPQSVLPKLNPDELSRDALNKALHIGSKLTIRPEMFTPTINSTDHWQKTLKSQITQVILKYLAKPLDSRVRLMKNPPEVHPITPEEPKIAMLRLMIASDNSAQGVGDVFTGVIQQSGLTREEFHSRLQIIEGDLGSCNIFDSLRKQRCPATGDHNSLDNVLAIPGAAHTLWNISQAIFLAHWGNEKLARDTGAWRVLHALGIQANKPTTKKDFNLMLCHVEKIHEATLLYCVLLVANRASKPLAADLLELTSETIDHWVEQTYDRFCSRDAFLGDLAKSSTTHFNLLLRIRDFATIIEANRAMKAGDYGRLMYMWERWAVMTQGLGQMPHYSKHLPKLIVQLKYVLPDSLAQLVLNTLLISPSGIPGHFVATDQYLEVLNYWLKYFFNNSGIGTNIDRLKDVFSSSIGILRYLLRLIKIESGAEVVQQSHKNNLSLPSLNNFRRMAQSIGLGQACADDGPAVPVVDSYLKGMSKLQHEFTHRGLNRFRPYSPGILSMNEEDELRASQNNSGPSGELDAEHDTDENSSAESNEDPQETLED</sequence>
<proteinExistence type="predicted"/>
<feature type="region of interest" description="Disordered" evidence="1">
    <location>
        <begin position="830"/>
        <end position="871"/>
    </location>
</feature>
<evidence type="ECO:0000313" key="3">
    <source>
        <dbReference type="EMBL" id="KAA1078189.1"/>
    </source>
</evidence>
<keyword evidence="4" id="KW-1185">Reference proteome</keyword>
<dbReference type="Pfam" id="PF20231">
    <property type="entry name" value="DUF6589"/>
    <property type="match status" value="1"/>
</dbReference>
<feature type="compositionally biased region" description="Acidic residues" evidence="1">
    <location>
        <begin position="177"/>
        <end position="192"/>
    </location>
</feature>
<reference evidence="3 4" key="1">
    <citation type="submission" date="2019-05" db="EMBL/GenBank/DDBJ databases">
        <title>Emergence of the Ug99 lineage of the wheat stem rust pathogen through somatic hybridization.</title>
        <authorList>
            <person name="Li F."/>
            <person name="Upadhyaya N.M."/>
            <person name="Sperschneider J."/>
            <person name="Matny O."/>
            <person name="Nguyen-Phuc H."/>
            <person name="Mago R."/>
            <person name="Raley C."/>
            <person name="Miller M.E."/>
            <person name="Silverstein K.A.T."/>
            <person name="Henningsen E."/>
            <person name="Hirsch C.D."/>
            <person name="Visser B."/>
            <person name="Pretorius Z.A."/>
            <person name="Steffenson B.J."/>
            <person name="Schwessinger B."/>
            <person name="Dodds P.N."/>
            <person name="Figueroa M."/>
        </authorList>
    </citation>
    <scope>NUCLEOTIDE SEQUENCE [LARGE SCALE GENOMIC DNA]</scope>
    <source>
        <strain evidence="3">21-0</strain>
    </source>
</reference>
<dbReference type="EMBL" id="VSWC01000144">
    <property type="protein sequence ID" value="KAA1078189.1"/>
    <property type="molecule type" value="Genomic_DNA"/>
</dbReference>
<dbReference type="OrthoDB" id="2503533at2759"/>
<evidence type="ECO:0000313" key="4">
    <source>
        <dbReference type="Proteomes" id="UP000324748"/>
    </source>
</evidence>
<feature type="region of interest" description="Disordered" evidence="1">
    <location>
        <begin position="162"/>
        <end position="192"/>
    </location>
</feature>
<gene>
    <name evidence="3" type="ORF">PGT21_030226</name>
</gene>
<evidence type="ECO:0000256" key="1">
    <source>
        <dbReference type="SAM" id="MobiDB-lite"/>
    </source>
</evidence>
<name>A0A5B0MQJ6_PUCGR</name>
<protein>
    <recommendedName>
        <fullName evidence="2">DUF6589 domain-containing protein</fullName>
    </recommendedName>
</protein>
<dbReference type="Proteomes" id="UP000324748">
    <property type="component" value="Unassembled WGS sequence"/>
</dbReference>
<organism evidence="3 4">
    <name type="scientific">Puccinia graminis f. sp. tritici</name>
    <dbReference type="NCBI Taxonomy" id="56615"/>
    <lineage>
        <taxon>Eukaryota</taxon>
        <taxon>Fungi</taxon>
        <taxon>Dikarya</taxon>
        <taxon>Basidiomycota</taxon>
        <taxon>Pucciniomycotina</taxon>
        <taxon>Pucciniomycetes</taxon>
        <taxon>Pucciniales</taxon>
        <taxon>Pucciniaceae</taxon>
        <taxon>Puccinia</taxon>
    </lineage>
</organism>
<evidence type="ECO:0000259" key="2">
    <source>
        <dbReference type="Pfam" id="PF20231"/>
    </source>
</evidence>
<accession>A0A5B0MQJ6</accession>
<comment type="caution">
    <text evidence="3">The sequence shown here is derived from an EMBL/GenBank/DDBJ whole genome shotgun (WGS) entry which is preliminary data.</text>
</comment>